<dbReference type="EMBL" id="ARYN01000004">
    <property type="protein sequence ID" value="ORL46515.1"/>
    <property type="molecule type" value="Genomic_DNA"/>
</dbReference>
<dbReference type="PANTHER" id="PTHR30096:SF0">
    <property type="entry name" value="4,5-DOPA DIOXYGENASE EXTRADIOL-LIKE PROTEIN"/>
    <property type="match status" value="1"/>
</dbReference>
<name>A0A1Y1T7H2_9FLAO</name>
<dbReference type="InterPro" id="IPR004183">
    <property type="entry name" value="Xdiol_dOase_suB"/>
</dbReference>
<keyword evidence="8" id="KW-1185">Reference proteome</keyword>
<evidence type="ECO:0000256" key="4">
    <source>
        <dbReference type="ARBA" id="ARBA00022833"/>
    </source>
</evidence>
<evidence type="ECO:0000313" key="8">
    <source>
        <dbReference type="Proteomes" id="UP000192746"/>
    </source>
</evidence>
<keyword evidence="3" id="KW-0479">Metal-binding</keyword>
<dbReference type="AlphaFoldDB" id="A0A1Y1T7H2"/>
<dbReference type="PIRSF" id="PIRSF006157">
    <property type="entry name" value="Doxgns_DODA"/>
    <property type="match status" value="1"/>
</dbReference>
<dbReference type="GO" id="GO:0008270">
    <property type="term" value="F:zinc ion binding"/>
    <property type="evidence" value="ECO:0007669"/>
    <property type="project" value="InterPro"/>
</dbReference>
<protein>
    <submittedName>
        <fullName evidence="7">Extradiol aromatic ring-opening dioxygenase</fullName>
    </submittedName>
</protein>
<evidence type="ECO:0000256" key="2">
    <source>
        <dbReference type="ARBA" id="ARBA00007581"/>
    </source>
</evidence>
<proteinExistence type="inferred from homology"/>
<gene>
    <name evidence="7" type="ORF">IIF7_05707</name>
</gene>
<evidence type="ECO:0000256" key="1">
    <source>
        <dbReference type="ARBA" id="ARBA00001947"/>
    </source>
</evidence>
<dbReference type="InterPro" id="IPR014436">
    <property type="entry name" value="Extradiol_dOase_DODA"/>
</dbReference>
<sequence>MNLSDLHTISTSFKSTPKMPTLFFGHGSPMNAIEENEFVANWRKIAASLPKPNAILCISAHWITRGTAVTAMAQPRTIHDFGGFPQELFDVQYPAKGNPELAEATSNLITSESIHLDHQWGLDHGAWSVIRHLYPQADIPIVQLSLDAYKSPQEHYKLAKELAVLRRKGILIIGSGNIVHNLRRIDWPNMNKIDHAFDWAREADNKIKKLILTKDHNSLQDYHHLGAAVNLAVPTSDHYLPLLYTLALQEDKDELEFFNDKAVGGSLTMTSLKLN</sequence>
<dbReference type="GO" id="GO:0016702">
    <property type="term" value="F:oxidoreductase activity, acting on single donors with incorporation of molecular oxygen, incorporation of two atoms of oxygen"/>
    <property type="evidence" value="ECO:0007669"/>
    <property type="project" value="UniProtKB-ARBA"/>
</dbReference>
<dbReference type="NCBIfam" id="NF007914">
    <property type="entry name" value="PRK10628.1"/>
    <property type="match status" value="1"/>
</dbReference>
<dbReference type="Gene3D" id="3.40.830.10">
    <property type="entry name" value="LigB-like"/>
    <property type="match status" value="1"/>
</dbReference>
<dbReference type="Proteomes" id="UP000192746">
    <property type="component" value="Unassembled WGS sequence"/>
</dbReference>
<comment type="cofactor">
    <cofactor evidence="1">
        <name>Zn(2+)</name>
        <dbReference type="ChEBI" id="CHEBI:29105"/>
    </cofactor>
</comment>
<keyword evidence="5" id="KW-0560">Oxidoreductase</keyword>
<dbReference type="STRING" id="1185767.IIF7_05707"/>
<dbReference type="CDD" id="cd07363">
    <property type="entry name" value="45_DOPA_Dioxygenase"/>
    <property type="match status" value="1"/>
</dbReference>
<dbReference type="GO" id="GO:0008198">
    <property type="term" value="F:ferrous iron binding"/>
    <property type="evidence" value="ECO:0007669"/>
    <property type="project" value="InterPro"/>
</dbReference>
<reference evidence="7 8" key="1">
    <citation type="submission" date="2013-04" db="EMBL/GenBank/DDBJ databases">
        <title>Zunongwangia sp. 22II14-10F7 Genome Sequencing.</title>
        <authorList>
            <person name="Lai Q."/>
            <person name="Shao Z."/>
        </authorList>
    </citation>
    <scope>NUCLEOTIDE SEQUENCE [LARGE SCALE GENOMIC DNA]</scope>
    <source>
        <strain evidence="7 8">22II14-10F7</strain>
    </source>
</reference>
<dbReference type="SUPFAM" id="SSF53213">
    <property type="entry name" value="LigB-like"/>
    <property type="match status" value="1"/>
</dbReference>
<evidence type="ECO:0000259" key="6">
    <source>
        <dbReference type="Pfam" id="PF02900"/>
    </source>
</evidence>
<dbReference type="RefSeq" id="WP_084840716.1">
    <property type="nucleotide sequence ID" value="NZ_ARYN01000004.1"/>
</dbReference>
<organism evidence="7 8">
    <name type="scientific">Zunongwangia atlantica 22II14-10F7</name>
    <dbReference type="NCBI Taxonomy" id="1185767"/>
    <lineage>
        <taxon>Bacteria</taxon>
        <taxon>Pseudomonadati</taxon>
        <taxon>Bacteroidota</taxon>
        <taxon>Flavobacteriia</taxon>
        <taxon>Flavobacteriales</taxon>
        <taxon>Flavobacteriaceae</taxon>
        <taxon>Zunongwangia</taxon>
    </lineage>
</organism>
<comment type="caution">
    <text evidence="7">The sequence shown here is derived from an EMBL/GenBank/DDBJ whole genome shotgun (WGS) entry which is preliminary data.</text>
</comment>
<comment type="similarity">
    <text evidence="2">Belongs to the DODA-type extradiol aromatic ring-opening dioxygenase family.</text>
</comment>
<evidence type="ECO:0000313" key="7">
    <source>
        <dbReference type="EMBL" id="ORL46515.1"/>
    </source>
</evidence>
<evidence type="ECO:0000256" key="5">
    <source>
        <dbReference type="ARBA" id="ARBA00023002"/>
    </source>
</evidence>
<accession>A0A1Y1T7H2</accession>
<keyword evidence="4" id="KW-0862">Zinc</keyword>
<dbReference type="PANTHER" id="PTHR30096">
    <property type="entry name" value="4,5-DOPA DIOXYGENASE EXTRADIOL-LIKE PROTEIN"/>
    <property type="match status" value="1"/>
</dbReference>
<feature type="domain" description="Extradiol ring-cleavage dioxygenase class III enzyme subunit B" evidence="6">
    <location>
        <begin position="35"/>
        <end position="252"/>
    </location>
</feature>
<dbReference type="Pfam" id="PF02900">
    <property type="entry name" value="LigB"/>
    <property type="match status" value="1"/>
</dbReference>
<keyword evidence="7" id="KW-0223">Dioxygenase</keyword>
<evidence type="ECO:0000256" key="3">
    <source>
        <dbReference type="ARBA" id="ARBA00022723"/>
    </source>
</evidence>